<reference evidence="2" key="1">
    <citation type="submission" date="2009-10" db="EMBL/GenBank/DDBJ databases">
        <title>Diversity of trophic interactions inside an arsenic-rich microbial ecosystem.</title>
        <authorList>
            <person name="Bertin P.N."/>
            <person name="Heinrich-Salmeron A."/>
            <person name="Pelletier E."/>
            <person name="Goulhen-Chollet F."/>
            <person name="Arsene-Ploetze F."/>
            <person name="Gallien S."/>
            <person name="Calteau A."/>
            <person name="Vallenet D."/>
            <person name="Casiot C."/>
            <person name="Chane-Woon-Ming B."/>
            <person name="Giloteaux L."/>
            <person name="Barakat M."/>
            <person name="Bonnefoy V."/>
            <person name="Bruneel O."/>
            <person name="Chandler M."/>
            <person name="Cleiss J."/>
            <person name="Duran R."/>
            <person name="Elbaz-Poulichet F."/>
            <person name="Fonknechten N."/>
            <person name="Lauga B."/>
            <person name="Mornico D."/>
            <person name="Ortet P."/>
            <person name="Schaeffer C."/>
            <person name="Siguier P."/>
            <person name="Alexander Thil Smith A."/>
            <person name="Van Dorsselaer A."/>
            <person name="Weissenbach J."/>
            <person name="Medigue C."/>
            <person name="Le Paslier D."/>
        </authorList>
    </citation>
    <scope>NUCLEOTIDE SEQUENCE</scope>
</reference>
<accession>E6QBD7</accession>
<keyword evidence="1" id="KW-1133">Transmembrane helix</keyword>
<evidence type="ECO:0000256" key="1">
    <source>
        <dbReference type="SAM" id="Phobius"/>
    </source>
</evidence>
<proteinExistence type="predicted"/>
<keyword evidence="1" id="KW-0812">Transmembrane</keyword>
<organism evidence="2">
    <name type="scientific">mine drainage metagenome</name>
    <dbReference type="NCBI Taxonomy" id="410659"/>
    <lineage>
        <taxon>unclassified sequences</taxon>
        <taxon>metagenomes</taxon>
        <taxon>ecological metagenomes</taxon>
    </lineage>
</organism>
<comment type="caution">
    <text evidence="2">The sequence shown here is derived from an EMBL/GenBank/DDBJ whole genome shotgun (WGS) entry which is preliminary data.</text>
</comment>
<name>E6QBD7_9ZZZZ</name>
<dbReference type="AlphaFoldDB" id="E6QBD7"/>
<keyword evidence="1" id="KW-0472">Membrane</keyword>
<feature type="transmembrane region" description="Helical" evidence="1">
    <location>
        <begin position="54"/>
        <end position="76"/>
    </location>
</feature>
<dbReference type="EMBL" id="CABP01000069">
    <property type="protein sequence ID" value="CBI04513.1"/>
    <property type="molecule type" value="Genomic_DNA"/>
</dbReference>
<protein>
    <submittedName>
        <fullName evidence="2">Uncharacterized protein</fullName>
    </submittedName>
</protein>
<gene>
    <name evidence="2" type="ORF">CARN5_2027</name>
</gene>
<sequence>MNEWKAMSRFKRGMHVFWEHDGKPLIMFLATLIWLAATLTWLAAQISQIGINKLWVNVLGRVSVTVFVVFCLISFVRYVMQLGGKGGEE</sequence>
<evidence type="ECO:0000313" key="2">
    <source>
        <dbReference type="EMBL" id="CBI04513.1"/>
    </source>
</evidence>